<organism evidence="9 10">
    <name type="scientific">Actinocatenispora rupis</name>
    <dbReference type="NCBI Taxonomy" id="519421"/>
    <lineage>
        <taxon>Bacteria</taxon>
        <taxon>Bacillati</taxon>
        <taxon>Actinomycetota</taxon>
        <taxon>Actinomycetes</taxon>
        <taxon>Micromonosporales</taxon>
        <taxon>Micromonosporaceae</taxon>
        <taxon>Actinocatenispora</taxon>
    </lineage>
</organism>
<dbReference type="GO" id="GO:0005886">
    <property type="term" value="C:plasma membrane"/>
    <property type="evidence" value="ECO:0007669"/>
    <property type="project" value="UniProtKB-SubCell"/>
</dbReference>
<feature type="domain" description="ABC transmembrane type-1" evidence="8">
    <location>
        <begin position="76"/>
        <end position="267"/>
    </location>
</feature>
<accession>A0A8J3JA35</accession>
<comment type="caution">
    <text evidence="9">The sequence shown here is derived from an EMBL/GenBank/DDBJ whole genome shotgun (WGS) entry which is preliminary data.</text>
</comment>
<evidence type="ECO:0000256" key="2">
    <source>
        <dbReference type="ARBA" id="ARBA00022448"/>
    </source>
</evidence>
<dbReference type="PANTHER" id="PTHR32243">
    <property type="entry name" value="MALTOSE TRANSPORT SYSTEM PERMEASE-RELATED"/>
    <property type="match status" value="1"/>
</dbReference>
<dbReference type="Proteomes" id="UP000612808">
    <property type="component" value="Unassembled WGS sequence"/>
</dbReference>
<dbReference type="SUPFAM" id="SSF161098">
    <property type="entry name" value="MetI-like"/>
    <property type="match status" value="1"/>
</dbReference>
<keyword evidence="3" id="KW-1003">Cell membrane</keyword>
<comment type="similarity">
    <text evidence="7">Belongs to the binding-protein-dependent transport system permease family.</text>
</comment>
<dbReference type="InterPro" id="IPR050901">
    <property type="entry name" value="BP-dep_ABC_trans_perm"/>
</dbReference>
<reference evidence="9" key="1">
    <citation type="submission" date="2021-01" db="EMBL/GenBank/DDBJ databases">
        <title>Whole genome shotgun sequence of Actinocatenispora rupis NBRC 107355.</title>
        <authorList>
            <person name="Komaki H."/>
            <person name="Tamura T."/>
        </authorList>
    </citation>
    <scope>NUCLEOTIDE SEQUENCE</scope>
    <source>
        <strain evidence="9">NBRC 107355</strain>
    </source>
</reference>
<dbReference type="PROSITE" id="PS50928">
    <property type="entry name" value="ABC_TM1"/>
    <property type="match status" value="1"/>
</dbReference>
<dbReference type="GO" id="GO:0055085">
    <property type="term" value="P:transmembrane transport"/>
    <property type="evidence" value="ECO:0007669"/>
    <property type="project" value="InterPro"/>
</dbReference>
<feature type="transmembrane region" description="Helical" evidence="7">
    <location>
        <begin position="80"/>
        <end position="104"/>
    </location>
</feature>
<dbReference type="EMBL" id="BOMB01000031">
    <property type="protein sequence ID" value="GID14476.1"/>
    <property type="molecule type" value="Genomic_DNA"/>
</dbReference>
<protein>
    <submittedName>
        <fullName evidence="9">Sugar ABC transporter permease</fullName>
    </submittedName>
</protein>
<evidence type="ECO:0000259" key="8">
    <source>
        <dbReference type="PROSITE" id="PS50928"/>
    </source>
</evidence>
<evidence type="ECO:0000313" key="10">
    <source>
        <dbReference type="Proteomes" id="UP000612808"/>
    </source>
</evidence>
<dbReference type="PANTHER" id="PTHR32243:SF18">
    <property type="entry name" value="INNER MEMBRANE ABC TRANSPORTER PERMEASE PROTEIN YCJP"/>
    <property type="match status" value="1"/>
</dbReference>
<proteinExistence type="inferred from homology"/>
<dbReference type="RefSeq" id="WP_203662290.1">
    <property type="nucleotide sequence ID" value="NZ_BAAAZM010000018.1"/>
</dbReference>
<feature type="transmembrane region" description="Helical" evidence="7">
    <location>
        <begin position="246"/>
        <end position="267"/>
    </location>
</feature>
<comment type="subcellular location">
    <subcellularLocation>
        <location evidence="1 7">Cell membrane</location>
        <topology evidence="1 7">Multi-pass membrane protein</topology>
    </subcellularLocation>
</comment>
<feature type="transmembrane region" description="Helical" evidence="7">
    <location>
        <begin position="192"/>
        <end position="210"/>
    </location>
</feature>
<evidence type="ECO:0000256" key="7">
    <source>
        <dbReference type="RuleBase" id="RU363032"/>
    </source>
</evidence>
<evidence type="ECO:0000256" key="6">
    <source>
        <dbReference type="ARBA" id="ARBA00023136"/>
    </source>
</evidence>
<feature type="transmembrane region" description="Helical" evidence="7">
    <location>
        <begin position="111"/>
        <end position="135"/>
    </location>
</feature>
<dbReference type="Gene3D" id="1.10.3720.10">
    <property type="entry name" value="MetI-like"/>
    <property type="match status" value="1"/>
</dbReference>
<dbReference type="Pfam" id="PF00528">
    <property type="entry name" value="BPD_transp_1"/>
    <property type="match status" value="1"/>
</dbReference>
<keyword evidence="5 7" id="KW-1133">Transmembrane helix</keyword>
<keyword evidence="2 7" id="KW-0813">Transport</keyword>
<keyword evidence="6 7" id="KW-0472">Membrane</keyword>
<evidence type="ECO:0000256" key="3">
    <source>
        <dbReference type="ARBA" id="ARBA00022475"/>
    </source>
</evidence>
<evidence type="ECO:0000256" key="5">
    <source>
        <dbReference type="ARBA" id="ARBA00022989"/>
    </source>
</evidence>
<keyword evidence="4 7" id="KW-0812">Transmembrane</keyword>
<name>A0A8J3JA35_9ACTN</name>
<dbReference type="InterPro" id="IPR000515">
    <property type="entry name" value="MetI-like"/>
</dbReference>
<sequence length="282" mass="30714">MATLSARRPRSRGRTVANVVGVAVSVVMIFPVYWMLLTAVKPGSEILTYTPRFWTWHPSGSNFVRAVRSPHFLDALGNSVLVAFGTMLIALVLALLAAVAIARFRFYGRRAFVFVVLVVQMVPLSALIIPIYLLLNSIDAVNSLGGVVLTYLAFVLPFTIWTLRGFVAGVPAELEEAAMVDGCTRFQAFRKIVLPLVFPGLLATSIYALIQSWNEFIMAYVLLSDQNKETLPVWLVSFVTARGIDYGALMAGATMMALPVVVFFAIIQRHVASGLTAGAVKG</sequence>
<evidence type="ECO:0000313" key="9">
    <source>
        <dbReference type="EMBL" id="GID14476.1"/>
    </source>
</evidence>
<keyword evidence="10" id="KW-1185">Reference proteome</keyword>
<evidence type="ECO:0000256" key="1">
    <source>
        <dbReference type="ARBA" id="ARBA00004651"/>
    </source>
</evidence>
<gene>
    <name evidence="9" type="ORF">Aru02nite_53650</name>
</gene>
<dbReference type="InterPro" id="IPR035906">
    <property type="entry name" value="MetI-like_sf"/>
</dbReference>
<feature type="transmembrane region" description="Helical" evidence="7">
    <location>
        <begin position="16"/>
        <end position="36"/>
    </location>
</feature>
<dbReference type="CDD" id="cd06261">
    <property type="entry name" value="TM_PBP2"/>
    <property type="match status" value="1"/>
</dbReference>
<feature type="transmembrane region" description="Helical" evidence="7">
    <location>
        <begin position="147"/>
        <end position="171"/>
    </location>
</feature>
<dbReference type="AlphaFoldDB" id="A0A8J3JA35"/>
<evidence type="ECO:0000256" key="4">
    <source>
        <dbReference type="ARBA" id="ARBA00022692"/>
    </source>
</evidence>